<evidence type="ECO:0000313" key="7">
    <source>
        <dbReference type="Proteomes" id="UP001500236"/>
    </source>
</evidence>
<dbReference type="PANTHER" id="PTHR30136:SF35">
    <property type="entry name" value="HTH-TYPE TRANSCRIPTIONAL REGULATOR RV1719"/>
    <property type="match status" value="1"/>
</dbReference>
<gene>
    <name evidence="6" type="ORF">GCM10010529_19950</name>
</gene>
<dbReference type="EMBL" id="BAAAVT010000012">
    <property type="protein sequence ID" value="GAA3067196.1"/>
    <property type="molecule type" value="Genomic_DNA"/>
</dbReference>
<proteinExistence type="predicted"/>
<evidence type="ECO:0000259" key="4">
    <source>
        <dbReference type="PROSITE" id="PS51077"/>
    </source>
</evidence>
<dbReference type="InterPro" id="IPR014757">
    <property type="entry name" value="Tscrpt_reg_IclR_C"/>
</dbReference>
<name>A0ABP6M3N9_9MICC</name>
<dbReference type="Gene3D" id="3.30.450.40">
    <property type="match status" value="1"/>
</dbReference>
<dbReference type="Proteomes" id="UP001500236">
    <property type="component" value="Unassembled WGS sequence"/>
</dbReference>
<feature type="domain" description="IclR-ED" evidence="5">
    <location>
        <begin position="71"/>
        <end position="254"/>
    </location>
</feature>
<reference evidence="7" key="1">
    <citation type="journal article" date="2019" name="Int. J. Syst. Evol. Microbiol.">
        <title>The Global Catalogue of Microorganisms (GCM) 10K type strain sequencing project: providing services to taxonomists for standard genome sequencing and annotation.</title>
        <authorList>
            <consortium name="The Broad Institute Genomics Platform"/>
            <consortium name="The Broad Institute Genome Sequencing Center for Infectious Disease"/>
            <person name="Wu L."/>
            <person name="Ma J."/>
        </authorList>
    </citation>
    <scope>NUCLEOTIDE SEQUENCE [LARGE SCALE GENOMIC DNA]</scope>
    <source>
        <strain evidence="7">JCM 14309</strain>
    </source>
</reference>
<dbReference type="InterPro" id="IPR005471">
    <property type="entry name" value="Tscrpt_reg_IclR_N"/>
</dbReference>
<dbReference type="SUPFAM" id="SSF46785">
    <property type="entry name" value="Winged helix' DNA-binding domain"/>
    <property type="match status" value="1"/>
</dbReference>
<dbReference type="InterPro" id="IPR036388">
    <property type="entry name" value="WH-like_DNA-bd_sf"/>
</dbReference>
<evidence type="ECO:0000259" key="5">
    <source>
        <dbReference type="PROSITE" id="PS51078"/>
    </source>
</evidence>
<keyword evidence="2" id="KW-0238">DNA-binding</keyword>
<dbReference type="InterPro" id="IPR050707">
    <property type="entry name" value="HTH_MetabolicPath_Reg"/>
</dbReference>
<organism evidence="6 7">
    <name type="scientific">Nesterenkonia aethiopica</name>
    <dbReference type="NCBI Taxonomy" id="269144"/>
    <lineage>
        <taxon>Bacteria</taxon>
        <taxon>Bacillati</taxon>
        <taxon>Actinomycetota</taxon>
        <taxon>Actinomycetes</taxon>
        <taxon>Micrococcales</taxon>
        <taxon>Micrococcaceae</taxon>
        <taxon>Nesterenkonia</taxon>
    </lineage>
</organism>
<dbReference type="RefSeq" id="WP_311024879.1">
    <property type="nucleotide sequence ID" value="NZ_BAAAVT010000012.1"/>
</dbReference>
<dbReference type="Pfam" id="PF01614">
    <property type="entry name" value="IclR_C"/>
    <property type="match status" value="1"/>
</dbReference>
<keyword evidence="3" id="KW-0804">Transcription</keyword>
<accession>A0ABP6M3N9</accession>
<dbReference type="Pfam" id="PF09339">
    <property type="entry name" value="HTH_IclR"/>
    <property type="match status" value="1"/>
</dbReference>
<dbReference type="InterPro" id="IPR036390">
    <property type="entry name" value="WH_DNA-bd_sf"/>
</dbReference>
<protein>
    <submittedName>
        <fullName evidence="6">IclR family transcriptional regulator</fullName>
    </submittedName>
</protein>
<dbReference type="InterPro" id="IPR029016">
    <property type="entry name" value="GAF-like_dom_sf"/>
</dbReference>
<comment type="caution">
    <text evidence="6">The sequence shown here is derived from an EMBL/GenBank/DDBJ whole genome shotgun (WGS) entry which is preliminary data.</text>
</comment>
<dbReference type="Gene3D" id="1.10.10.10">
    <property type="entry name" value="Winged helix-like DNA-binding domain superfamily/Winged helix DNA-binding domain"/>
    <property type="match status" value="1"/>
</dbReference>
<evidence type="ECO:0000313" key="6">
    <source>
        <dbReference type="EMBL" id="GAA3067196.1"/>
    </source>
</evidence>
<dbReference type="InterPro" id="IPR011991">
    <property type="entry name" value="ArsR-like_HTH"/>
</dbReference>
<evidence type="ECO:0000256" key="2">
    <source>
        <dbReference type="ARBA" id="ARBA00023125"/>
    </source>
</evidence>
<dbReference type="CDD" id="cd00090">
    <property type="entry name" value="HTH_ARSR"/>
    <property type="match status" value="1"/>
</dbReference>
<dbReference type="PANTHER" id="PTHR30136">
    <property type="entry name" value="HELIX-TURN-HELIX TRANSCRIPTIONAL REGULATOR, ICLR FAMILY"/>
    <property type="match status" value="1"/>
</dbReference>
<dbReference type="PROSITE" id="PS51078">
    <property type="entry name" value="ICLR_ED"/>
    <property type="match status" value="1"/>
</dbReference>
<dbReference type="SMART" id="SM00346">
    <property type="entry name" value="HTH_ICLR"/>
    <property type="match status" value="1"/>
</dbReference>
<feature type="domain" description="HTH iclR-type" evidence="4">
    <location>
        <begin position="9"/>
        <end position="70"/>
    </location>
</feature>
<evidence type="ECO:0000256" key="3">
    <source>
        <dbReference type="ARBA" id="ARBA00023163"/>
    </source>
</evidence>
<keyword evidence="1" id="KW-0805">Transcription regulation</keyword>
<keyword evidence="7" id="KW-1185">Reference proteome</keyword>
<sequence>MTSENLTRIQSVDRAAQILRLLSESPLLTIAEIARELDVHRSTAFRLLGTLEAHGLVEQERERGAFRLGITLLHMANSVAAQMDFSKDAQACCDALALELQETVNVAILDDGYAVTIIQAADDQMLSVSHQYVGQRGPLHATSTGKILLAHADQDEFDRLVERGLDSFTGMTMTDPEVLRSELETIRHRSWASAVAEWEQGINALAVPVRGKDGQVAAALSITGPSFRLPESRFAELAETLKREARTLEVRMGYFGG</sequence>
<evidence type="ECO:0000256" key="1">
    <source>
        <dbReference type="ARBA" id="ARBA00023015"/>
    </source>
</evidence>
<dbReference type="PROSITE" id="PS51077">
    <property type="entry name" value="HTH_ICLR"/>
    <property type="match status" value="1"/>
</dbReference>
<dbReference type="SUPFAM" id="SSF55781">
    <property type="entry name" value="GAF domain-like"/>
    <property type="match status" value="1"/>
</dbReference>